<keyword evidence="1" id="KW-0862">Zinc</keyword>
<keyword evidence="1" id="KW-0479">Metal-binding</keyword>
<dbReference type="EMBL" id="VSRR010018361">
    <property type="protein sequence ID" value="MPC61276.1"/>
    <property type="molecule type" value="Genomic_DNA"/>
</dbReference>
<reference evidence="3 4" key="1">
    <citation type="submission" date="2019-05" db="EMBL/GenBank/DDBJ databases">
        <title>Another draft genome of Portunus trituberculatus and its Hox gene families provides insights of decapod evolution.</title>
        <authorList>
            <person name="Jeong J.-H."/>
            <person name="Song I."/>
            <person name="Kim S."/>
            <person name="Choi T."/>
            <person name="Kim D."/>
            <person name="Ryu S."/>
            <person name="Kim W."/>
        </authorList>
    </citation>
    <scope>NUCLEOTIDE SEQUENCE [LARGE SCALE GENOMIC DNA]</scope>
    <source>
        <tissue evidence="3">Muscle</tissue>
    </source>
</reference>
<dbReference type="PROSITE" id="PS50158">
    <property type="entry name" value="ZF_CCHC"/>
    <property type="match status" value="1"/>
</dbReference>
<dbReference type="InterPro" id="IPR001878">
    <property type="entry name" value="Znf_CCHC"/>
</dbReference>
<organism evidence="3 4">
    <name type="scientific">Portunus trituberculatus</name>
    <name type="common">Swimming crab</name>
    <name type="synonym">Neptunus trituberculatus</name>
    <dbReference type="NCBI Taxonomy" id="210409"/>
    <lineage>
        <taxon>Eukaryota</taxon>
        <taxon>Metazoa</taxon>
        <taxon>Ecdysozoa</taxon>
        <taxon>Arthropoda</taxon>
        <taxon>Crustacea</taxon>
        <taxon>Multicrustacea</taxon>
        <taxon>Malacostraca</taxon>
        <taxon>Eumalacostraca</taxon>
        <taxon>Eucarida</taxon>
        <taxon>Decapoda</taxon>
        <taxon>Pleocyemata</taxon>
        <taxon>Brachyura</taxon>
        <taxon>Eubrachyura</taxon>
        <taxon>Portunoidea</taxon>
        <taxon>Portunidae</taxon>
        <taxon>Portuninae</taxon>
        <taxon>Portunus</taxon>
    </lineage>
</organism>
<dbReference type="OrthoDB" id="6347579at2759"/>
<dbReference type="SMART" id="SM00343">
    <property type="entry name" value="ZnF_C2HC"/>
    <property type="match status" value="2"/>
</dbReference>
<gene>
    <name evidence="3" type="ORF">E2C01_055345</name>
</gene>
<comment type="caution">
    <text evidence="3">The sequence shown here is derived from an EMBL/GenBank/DDBJ whole genome shotgun (WGS) entry which is preliminary data.</text>
</comment>
<dbReference type="Gene3D" id="4.10.60.10">
    <property type="entry name" value="Zinc finger, CCHC-type"/>
    <property type="match status" value="1"/>
</dbReference>
<proteinExistence type="predicted"/>
<dbReference type="InterPro" id="IPR021109">
    <property type="entry name" value="Peptidase_aspartic_dom_sf"/>
</dbReference>
<sequence length="268" mass="29361">MVTVLARDHFIDALGDQQLQIYVRQVHETTVQGALSKALEFESFLQCTAKLAVQAPSAPRGSTRHLRVCCTQTRQSMPSPRRLARQFSGVCWGCGQKGHIRGHCKSTRQTRSLEELPVHTATPPPSPCCANCGQWGHTRGRCQLSQDLRQLGNDPGPGHSGWKPVDTGAERTFVQADVVRARHIPWAEQQLCGVTRHCVTLCGPVTVEIAIGEVVEQLPVYVADMEEPCLLGVDFLARCRASVDVTLTDVGDRSSNERPSDGMPTSRS</sequence>
<dbReference type="Gene3D" id="2.40.70.10">
    <property type="entry name" value="Acid Proteases"/>
    <property type="match status" value="1"/>
</dbReference>
<feature type="domain" description="CCHC-type" evidence="2">
    <location>
        <begin position="91"/>
        <end position="106"/>
    </location>
</feature>
<name>A0A5B7GUJ4_PORTR</name>
<dbReference type="Proteomes" id="UP000324222">
    <property type="component" value="Unassembled WGS sequence"/>
</dbReference>
<dbReference type="GO" id="GO:0003676">
    <property type="term" value="F:nucleic acid binding"/>
    <property type="evidence" value="ECO:0007669"/>
    <property type="project" value="InterPro"/>
</dbReference>
<dbReference type="SUPFAM" id="SSF50630">
    <property type="entry name" value="Acid proteases"/>
    <property type="match status" value="1"/>
</dbReference>
<accession>A0A5B7GUJ4</accession>
<evidence type="ECO:0000313" key="3">
    <source>
        <dbReference type="EMBL" id="MPC61276.1"/>
    </source>
</evidence>
<keyword evidence="4" id="KW-1185">Reference proteome</keyword>
<protein>
    <recommendedName>
        <fullName evidence="2">CCHC-type domain-containing protein</fullName>
    </recommendedName>
</protein>
<dbReference type="GO" id="GO:0008270">
    <property type="term" value="F:zinc ion binding"/>
    <property type="evidence" value="ECO:0007669"/>
    <property type="project" value="UniProtKB-KW"/>
</dbReference>
<keyword evidence="1" id="KW-0863">Zinc-finger</keyword>
<evidence type="ECO:0000256" key="1">
    <source>
        <dbReference type="PROSITE-ProRule" id="PRU00047"/>
    </source>
</evidence>
<evidence type="ECO:0000259" key="2">
    <source>
        <dbReference type="PROSITE" id="PS50158"/>
    </source>
</evidence>
<dbReference type="CDD" id="cd00303">
    <property type="entry name" value="retropepsin_like"/>
    <property type="match status" value="1"/>
</dbReference>
<evidence type="ECO:0000313" key="4">
    <source>
        <dbReference type="Proteomes" id="UP000324222"/>
    </source>
</evidence>
<dbReference type="AlphaFoldDB" id="A0A5B7GUJ4"/>